<dbReference type="InterPro" id="IPR055312">
    <property type="entry name" value="FBL15-like"/>
</dbReference>
<dbReference type="Gramene" id="TKW24997">
    <property type="protein sequence ID" value="TKW24997"/>
    <property type="gene ID" value="SEVIR_3G087300v2"/>
</dbReference>
<organism evidence="3 4">
    <name type="scientific">Setaria viridis</name>
    <name type="common">Green bristlegrass</name>
    <name type="synonym">Setaria italica subsp. viridis</name>
    <dbReference type="NCBI Taxonomy" id="4556"/>
    <lineage>
        <taxon>Eukaryota</taxon>
        <taxon>Viridiplantae</taxon>
        <taxon>Streptophyta</taxon>
        <taxon>Embryophyta</taxon>
        <taxon>Tracheophyta</taxon>
        <taxon>Spermatophyta</taxon>
        <taxon>Magnoliopsida</taxon>
        <taxon>Liliopsida</taxon>
        <taxon>Poales</taxon>
        <taxon>Poaceae</taxon>
        <taxon>PACMAD clade</taxon>
        <taxon>Panicoideae</taxon>
        <taxon>Panicodae</taxon>
        <taxon>Paniceae</taxon>
        <taxon>Cenchrinae</taxon>
        <taxon>Setaria</taxon>
    </lineage>
</organism>
<dbReference type="OMA" id="KIDTMFH"/>
<evidence type="ECO:0000256" key="1">
    <source>
        <dbReference type="SAM" id="MobiDB-lite"/>
    </source>
</evidence>
<feature type="domain" description="F-box" evidence="2">
    <location>
        <begin position="33"/>
        <end position="68"/>
    </location>
</feature>
<sequence length="478" mass="54820">MEMDLGSSGRRLRPRRSSPERDGDNGEGRIGALPDALLVLVLSWLGSTAEVARTSLVSPRWRSLWPELPVLVFRGIGPDTLADLLAKARHPNLSRLELQIPRQDPGVPASRISSLLRAADEHNPEEVVFNVGGSDDDGVPFELPFFARATSIDLRIWNRRFVLPPAGVFSTLEKLSLSLCRVEPSEFLPRCPCLRVLDVDCYWLKGDVDVRSDSLEELVLRDVPNRDAVYRMQRRVYIVAPRLKKFKLQSYGHAEMKASFSAPAPMMETLSLRYCSIFSRGVGFTRHWRLMGLNTTMEWWGRDGQLSNPVRVRVLSLTNYHAVDRTFGEEILRLPVNNFSILKLELRSMWHVFGEVVFDLLKTLNAIQRLELVLPQTMDHVWTPRRRFHYNPDGWTNEHILLPHLEELEIERFHVIDHDIDMVKLLFTSAPELKTVRIQLFASVSQSDPGYKELCSVFWKNTSAKCYVNGRLEEPEEN</sequence>
<dbReference type="PANTHER" id="PTHR34709:SF75">
    <property type="entry name" value="FBD DOMAIN-CONTAINING PROTEIN"/>
    <property type="match status" value="1"/>
</dbReference>
<dbReference type="AlphaFoldDB" id="A0A4U6VKZ8"/>
<dbReference type="InterPro" id="IPR036047">
    <property type="entry name" value="F-box-like_dom_sf"/>
</dbReference>
<evidence type="ECO:0000259" key="2">
    <source>
        <dbReference type="Pfam" id="PF00646"/>
    </source>
</evidence>
<dbReference type="InterPro" id="IPR001810">
    <property type="entry name" value="F-box_dom"/>
</dbReference>
<dbReference type="PANTHER" id="PTHR34709">
    <property type="entry name" value="OS10G0396666 PROTEIN"/>
    <property type="match status" value="1"/>
</dbReference>
<feature type="compositionally biased region" description="Basic and acidic residues" evidence="1">
    <location>
        <begin position="17"/>
        <end position="27"/>
    </location>
</feature>
<gene>
    <name evidence="3" type="ORF">SEVIR_3G087300v2</name>
</gene>
<evidence type="ECO:0000313" key="4">
    <source>
        <dbReference type="Proteomes" id="UP000298652"/>
    </source>
</evidence>
<dbReference type="Proteomes" id="UP000298652">
    <property type="component" value="Chromosome 3"/>
</dbReference>
<proteinExistence type="predicted"/>
<name>A0A4U6VKZ8_SETVI</name>
<keyword evidence="4" id="KW-1185">Reference proteome</keyword>
<reference evidence="3" key="1">
    <citation type="submission" date="2019-03" db="EMBL/GenBank/DDBJ databases">
        <title>WGS assembly of Setaria viridis.</title>
        <authorList>
            <person name="Huang P."/>
            <person name="Jenkins J."/>
            <person name="Grimwood J."/>
            <person name="Barry K."/>
            <person name="Healey A."/>
            <person name="Mamidi S."/>
            <person name="Sreedasyam A."/>
            <person name="Shu S."/>
            <person name="Feldman M."/>
            <person name="Wu J."/>
            <person name="Yu Y."/>
            <person name="Chen C."/>
            <person name="Johnson J."/>
            <person name="Rokhsar D."/>
            <person name="Baxter I."/>
            <person name="Schmutz J."/>
            <person name="Brutnell T."/>
            <person name="Kellogg E."/>
        </authorList>
    </citation>
    <scope>NUCLEOTIDE SEQUENCE [LARGE SCALE GENOMIC DNA]</scope>
</reference>
<dbReference type="SUPFAM" id="SSF52047">
    <property type="entry name" value="RNI-like"/>
    <property type="match status" value="1"/>
</dbReference>
<dbReference type="SUPFAM" id="SSF81383">
    <property type="entry name" value="F-box domain"/>
    <property type="match status" value="1"/>
</dbReference>
<evidence type="ECO:0000313" key="3">
    <source>
        <dbReference type="EMBL" id="TKW24997.1"/>
    </source>
</evidence>
<dbReference type="EMBL" id="CM016554">
    <property type="protein sequence ID" value="TKW24997.1"/>
    <property type="molecule type" value="Genomic_DNA"/>
</dbReference>
<feature type="region of interest" description="Disordered" evidence="1">
    <location>
        <begin position="1"/>
        <end position="29"/>
    </location>
</feature>
<dbReference type="Pfam" id="PF00646">
    <property type="entry name" value="F-box"/>
    <property type="match status" value="1"/>
</dbReference>
<accession>A0A4U6VKZ8</accession>
<protein>
    <recommendedName>
        <fullName evidence="2">F-box domain-containing protein</fullName>
    </recommendedName>
</protein>